<feature type="compositionally biased region" description="Polar residues" evidence="1">
    <location>
        <begin position="62"/>
        <end position="74"/>
    </location>
</feature>
<protein>
    <submittedName>
        <fullName evidence="2">Uncharacterized protein</fullName>
    </submittedName>
</protein>
<dbReference type="Proteomes" id="UP001498398">
    <property type="component" value="Unassembled WGS sequence"/>
</dbReference>
<proteinExistence type="predicted"/>
<keyword evidence="3" id="KW-1185">Reference proteome</keyword>
<evidence type="ECO:0000313" key="2">
    <source>
        <dbReference type="EMBL" id="KAK7446667.1"/>
    </source>
</evidence>
<feature type="region of interest" description="Disordered" evidence="1">
    <location>
        <begin position="1"/>
        <end position="47"/>
    </location>
</feature>
<accession>A0ABR1J301</accession>
<dbReference type="EMBL" id="JBANRG010000043">
    <property type="protein sequence ID" value="KAK7446667.1"/>
    <property type="molecule type" value="Genomic_DNA"/>
</dbReference>
<reference evidence="2 3" key="1">
    <citation type="submission" date="2024-01" db="EMBL/GenBank/DDBJ databases">
        <title>A draft genome for the cacao thread blight pathogen Marasmiellus scandens.</title>
        <authorList>
            <person name="Baruah I.K."/>
            <person name="Leung J."/>
            <person name="Bukari Y."/>
            <person name="Amoako-Attah I."/>
            <person name="Meinhardt L.W."/>
            <person name="Bailey B.A."/>
            <person name="Cohen S.P."/>
        </authorList>
    </citation>
    <scope>NUCLEOTIDE SEQUENCE [LARGE SCALE GENOMIC DNA]</scope>
    <source>
        <strain evidence="2 3">GH-19</strain>
    </source>
</reference>
<sequence>MTMANPVHLTTSPTHTNAARSPPTNPFLGEGSHPLPPRRHNVPSVTPNVHWRNATHKTITASATSLGSGPNRVQYSKGVADRISGTSPREGVSQGSG</sequence>
<feature type="compositionally biased region" description="Polar residues" evidence="1">
    <location>
        <begin position="8"/>
        <end position="19"/>
    </location>
</feature>
<comment type="caution">
    <text evidence="2">The sequence shown here is derived from an EMBL/GenBank/DDBJ whole genome shotgun (WGS) entry which is preliminary data.</text>
</comment>
<organism evidence="2 3">
    <name type="scientific">Marasmiellus scandens</name>
    <dbReference type="NCBI Taxonomy" id="2682957"/>
    <lineage>
        <taxon>Eukaryota</taxon>
        <taxon>Fungi</taxon>
        <taxon>Dikarya</taxon>
        <taxon>Basidiomycota</taxon>
        <taxon>Agaricomycotina</taxon>
        <taxon>Agaricomycetes</taxon>
        <taxon>Agaricomycetidae</taxon>
        <taxon>Agaricales</taxon>
        <taxon>Marasmiineae</taxon>
        <taxon>Omphalotaceae</taxon>
        <taxon>Marasmiellus</taxon>
    </lineage>
</organism>
<evidence type="ECO:0000256" key="1">
    <source>
        <dbReference type="SAM" id="MobiDB-lite"/>
    </source>
</evidence>
<feature type="region of interest" description="Disordered" evidence="1">
    <location>
        <begin position="62"/>
        <end position="97"/>
    </location>
</feature>
<name>A0ABR1J301_9AGAR</name>
<evidence type="ECO:0000313" key="3">
    <source>
        <dbReference type="Proteomes" id="UP001498398"/>
    </source>
</evidence>
<gene>
    <name evidence="2" type="ORF">VKT23_014362</name>
</gene>